<dbReference type="PANTHER" id="PTHR11929">
    <property type="entry name" value="ALPHA- 1,3 -FUCOSYLTRANSFERASE"/>
    <property type="match status" value="1"/>
</dbReference>
<name>A0A1H9WV98_BUTFI</name>
<evidence type="ECO:0000256" key="1">
    <source>
        <dbReference type="ARBA" id="ARBA00008919"/>
    </source>
</evidence>
<dbReference type="InterPro" id="IPR055270">
    <property type="entry name" value="Glyco_tran_10_C"/>
</dbReference>
<dbReference type="Proteomes" id="UP000182584">
    <property type="component" value="Unassembled WGS sequence"/>
</dbReference>
<sequence length="335" mass="39080">MSIFYKKKIKVIKKTVFNCLPYIIVKDKFQPTNIGSQNQIPPEIYNKNGERMKIYYIKDNETVHTPYSISAGRYPEKILWDRYNFSLKTHFYSHASIFENTYPCDKKIGILRESEEILPEIFDKAYKQKDVIKTYNKILTYSDKILDKYDNAVFMPAGSVWYGTEFAGGRLTDTACDNKIKNISMVASAKAMCKLHRVRADIARHYKDDNRVDTYGNAVNNHIEKKSDALESYRYSIVLENNVAPYYFTEKILDCFASMTVPIYLGASKIGEFFNMDGIISLSESDVLDYNTLDKFIDRCNESDYEARKEAVLDNYNRVQEYLCYEDYMCKNITI</sequence>
<evidence type="ECO:0000259" key="4">
    <source>
        <dbReference type="Pfam" id="PF00852"/>
    </source>
</evidence>
<organism evidence="5 6">
    <name type="scientific">Butyrivibrio fibrisolvens</name>
    <dbReference type="NCBI Taxonomy" id="831"/>
    <lineage>
        <taxon>Bacteria</taxon>
        <taxon>Bacillati</taxon>
        <taxon>Bacillota</taxon>
        <taxon>Clostridia</taxon>
        <taxon>Lachnospirales</taxon>
        <taxon>Lachnospiraceae</taxon>
        <taxon>Butyrivibrio</taxon>
    </lineage>
</organism>
<evidence type="ECO:0000256" key="2">
    <source>
        <dbReference type="ARBA" id="ARBA00022676"/>
    </source>
</evidence>
<evidence type="ECO:0000313" key="5">
    <source>
        <dbReference type="EMBL" id="SES37755.1"/>
    </source>
</evidence>
<dbReference type="EMBL" id="FOGJ01000035">
    <property type="protein sequence ID" value="SES37755.1"/>
    <property type="molecule type" value="Genomic_DNA"/>
</dbReference>
<dbReference type="InterPro" id="IPR001503">
    <property type="entry name" value="Glyco_trans_10"/>
</dbReference>
<reference evidence="5 6" key="1">
    <citation type="submission" date="2016-10" db="EMBL/GenBank/DDBJ databases">
        <authorList>
            <person name="de Groot N.N."/>
        </authorList>
    </citation>
    <scope>NUCLEOTIDE SEQUENCE [LARGE SCALE GENOMIC DNA]</scope>
    <source>
        <strain evidence="5 6">AR40</strain>
    </source>
</reference>
<dbReference type="GO" id="GO:0016020">
    <property type="term" value="C:membrane"/>
    <property type="evidence" value="ECO:0007669"/>
    <property type="project" value="InterPro"/>
</dbReference>
<dbReference type="SUPFAM" id="SSF53756">
    <property type="entry name" value="UDP-Glycosyltransferase/glycogen phosphorylase"/>
    <property type="match status" value="1"/>
</dbReference>
<evidence type="ECO:0000256" key="3">
    <source>
        <dbReference type="ARBA" id="ARBA00022679"/>
    </source>
</evidence>
<keyword evidence="3 5" id="KW-0808">Transferase</keyword>
<dbReference type="Pfam" id="PF00852">
    <property type="entry name" value="Glyco_transf_10"/>
    <property type="match status" value="1"/>
</dbReference>
<proteinExistence type="inferred from homology"/>
<feature type="domain" description="Fucosyltransferase C-terminal" evidence="4">
    <location>
        <begin position="185"/>
        <end position="281"/>
    </location>
</feature>
<dbReference type="OrthoDB" id="9791032at2"/>
<dbReference type="PANTHER" id="PTHR11929:SF194">
    <property type="entry name" value="ALPHA-(1,3)-FUCOSYLTRANSFERASE 10"/>
    <property type="match status" value="1"/>
</dbReference>
<gene>
    <name evidence="5" type="ORF">SAMN04487884_13512</name>
</gene>
<evidence type="ECO:0000313" key="6">
    <source>
        <dbReference type="Proteomes" id="UP000182584"/>
    </source>
</evidence>
<dbReference type="GO" id="GO:0008417">
    <property type="term" value="F:fucosyltransferase activity"/>
    <property type="evidence" value="ECO:0007669"/>
    <property type="project" value="InterPro"/>
</dbReference>
<dbReference type="AlphaFoldDB" id="A0A1H9WV98"/>
<comment type="similarity">
    <text evidence="1">Belongs to the glycosyltransferase 10 family.</text>
</comment>
<accession>A0A1H9WV98</accession>
<dbReference type="Gene3D" id="3.40.50.11660">
    <property type="entry name" value="Glycosyl transferase family 10, C-terminal domain"/>
    <property type="match status" value="1"/>
</dbReference>
<keyword evidence="2 5" id="KW-0328">Glycosyltransferase</keyword>
<dbReference type="InterPro" id="IPR038577">
    <property type="entry name" value="GT10-like_C_sf"/>
</dbReference>
<protein>
    <submittedName>
        <fullName evidence="5">Glycosyltransferase family 10 (Fucosyltransferase) C-term</fullName>
    </submittedName>
</protein>